<protein>
    <recommendedName>
        <fullName evidence="2">HMA domain-containing protein</fullName>
    </recommendedName>
</protein>
<dbReference type="PANTHER" id="PTHR22814:SF336">
    <property type="entry name" value="HEAVY METAL-ASSOCIATED ISOPRENYLATED PLANT PROTEIN 23"/>
    <property type="match status" value="1"/>
</dbReference>
<gene>
    <name evidence="3" type="ORF">KP509_07G003100</name>
</gene>
<dbReference type="InterPro" id="IPR006121">
    <property type="entry name" value="HMA_dom"/>
</dbReference>
<comment type="caution">
    <text evidence="3">The sequence shown here is derived from an EMBL/GenBank/DDBJ whole genome shotgun (WGS) entry which is preliminary data.</text>
</comment>
<dbReference type="EMBL" id="CM035412">
    <property type="protein sequence ID" value="KAH7431990.1"/>
    <property type="molecule type" value="Genomic_DNA"/>
</dbReference>
<keyword evidence="1" id="KW-0479">Metal-binding</keyword>
<dbReference type="Proteomes" id="UP000825935">
    <property type="component" value="Chromosome 7"/>
</dbReference>
<keyword evidence="4" id="KW-1185">Reference proteome</keyword>
<dbReference type="SUPFAM" id="SSF55008">
    <property type="entry name" value="HMA, heavy metal-associated domain"/>
    <property type="match status" value="1"/>
</dbReference>
<dbReference type="Pfam" id="PF00403">
    <property type="entry name" value="HMA"/>
    <property type="match status" value="1"/>
</dbReference>
<dbReference type="PANTHER" id="PTHR22814">
    <property type="entry name" value="COPPER TRANSPORT PROTEIN ATOX1-RELATED"/>
    <property type="match status" value="1"/>
</dbReference>
<name>A0A8T2UBU6_CERRI</name>
<evidence type="ECO:0000313" key="4">
    <source>
        <dbReference type="Proteomes" id="UP000825935"/>
    </source>
</evidence>
<evidence type="ECO:0000259" key="2">
    <source>
        <dbReference type="PROSITE" id="PS50846"/>
    </source>
</evidence>
<dbReference type="Gene3D" id="3.30.70.100">
    <property type="match status" value="1"/>
</dbReference>
<evidence type="ECO:0000313" key="3">
    <source>
        <dbReference type="EMBL" id="KAH7431990.1"/>
    </source>
</evidence>
<reference evidence="3" key="1">
    <citation type="submission" date="2021-08" db="EMBL/GenBank/DDBJ databases">
        <title>WGS assembly of Ceratopteris richardii.</title>
        <authorList>
            <person name="Marchant D.B."/>
            <person name="Chen G."/>
            <person name="Jenkins J."/>
            <person name="Shu S."/>
            <person name="Leebens-Mack J."/>
            <person name="Grimwood J."/>
            <person name="Schmutz J."/>
            <person name="Soltis P."/>
            <person name="Soltis D."/>
            <person name="Chen Z.-H."/>
        </authorList>
    </citation>
    <scope>NUCLEOTIDE SEQUENCE</scope>
    <source>
        <strain evidence="3">Whitten #5841</strain>
        <tissue evidence="3">Leaf</tissue>
    </source>
</reference>
<dbReference type="InterPro" id="IPR036163">
    <property type="entry name" value="HMA_dom_sf"/>
</dbReference>
<evidence type="ECO:0000256" key="1">
    <source>
        <dbReference type="ARBA" id="ARBA00022723"/>
    </source>
</evidence>
<proteinExistence type="predicted"/>
<organism evidence="3 4">
    <name type="scientific">Ceratopteris richardii</name>
    <name type="common">Triangle waterfern</name>
    <dbReference type="NCBI Taxonomy" id="49495"/>
    <lineage>
        <taxon>Eukaryota</taxon>
        <taxon>Viridiplantae</taxon>
        <taxon>Streptophyta</taxon>
        <taxon>Embryophyta</taxon>
        <taxon>Tracheophyta</taxon>
        <taxon>Polypodiopsida</taxon>
        <taxon>Polypodiidae</taxon>
        <taxon>Polypodiales</taxon>
        <taxon>Pteridineae</taxon>
        <taxon>Pteridaceae</taxon>
        <taxon>Parkerioideae</taxon>
        <taxon>Ceratopteris</taxon>
    </lineage>
</organism>
<sequence length="217" mass="25114">MEFVELLVRMDCNGCEKKVRKRLLKLKGIHSVETDLRLNKVTIIGYVDRRKLIKTLRKAGKRAEIWNESLNTIHSYPYWADDMNVNDSFRRVNHYNCSHLKSSCHAGSPVISQYSFKRSSNGERHGHAFYSDYELADDSCMGRSHQNCKSFRSPCHSASPVIRRYSSKRSNISEQQGYNYYNHMSNDQTMNVSYDGTTSRTDQSIFSEENPNACSIM</sequence>
<dbReference type="GO" id="GO:0046872">
    <property type="term" value="F:metal ion binding"/>
    <property type="evidence" value="ECO:0007669"/>
    <property type="project" value="UniProtKB-KW"/>
</dbReference>
<dbReference type="CDD" id="cd00371">
    <property type="entry name" value="HMA"/>
    <property type="match status" value="1"/>
</dbReference>
<dbReference type="PROSITE" id="PS50846">
    <property type="entry name" value="HMA_2"/>
    <property type="match status" value="1"/>
</dbReference>
<accession>A0A8T2UBU6</accession>
<dbReference type="OrthoDB" id="689350at2759"/>
<feature type="domain" description="HMA" evidence="2">
    <location>
        <begin position="1"/>
        <end position="64"/>
    </location>
</feature>
<dbReference type="AlphaFoldDB" id="A0A8T2UBU6"/>